<proteinExistence type="predicted"/>
<dbReference type="KEGG" id="nno:NONO_c14240"/>
<dbReference type="STRING" id="1415166.NONO_c14240"/>
<dbReference type="Pfam" id="PF13193">
    <property type="entry name" value="AMP-binding_C"/>
    <property type="match status" value="1"/>
</dbReference>
<feature type="region of interest" description="Disordered" evidence="4">
    <location>
        <begin position="455"/>
        <end position="517"/>
    </location>
</feature>
<dbReference type="PATRIC" id="fig|1415166.3.peg.1449"/>
<dbReference type="PROSITE" id="PS00455">
    <property type="entry name" value="AMP_BINDING"/>
    <property type="match status" value="1"/>
</dbReference>
<dbReference type="SUPFAM" id="SSF53474">
    <property type="entry name" value="alpha/beta-Hydrolases"/>
    <property type="match status" value="1"/>
</dbReference>
<dbReference type="InterPro" id="IPR000873">
    <property type="entry name" value="AMP-dep_synth/lig_dom"/>
</dbReference>
<dbReference type="EMBL" id="CP006850">
    <property type="protein sequence ID" value="AHH16227.1"/>
    <property type="molecule type" value="Genomic_DNA"/>
</dbReference>
<dbReference type="InterPro" id="IPR001242">
    <property type="entry name" value="Condensation_dom"/>
</dbReference>
<evidence type="ECO:0000259" key="5">
    <source>
        <dbReference type="PROSITE" id="PS50075"/>
    </source>
</evidence>
<dbReference type="Gene3D" id="3.40.50.1820">
    <property type="entry name" value="alpha/beta hydrolase"/>
    <property type="match status" value="1"/>
</dbReference>
<sequence length="1394" mass="147893">MTRVGDDAATPDIGGLPDFPLSEAQLRWWVAQQLYPDLPNTVAMYLDLRGPLQVGPLRAAALAAAAELQSPLVRFRIRAGGPRQFLDPDAFAPMAVVDLSGAADPAGAARSRMAADHGAPLDLLADRLTVATLYRIGTDRHLLYLRSHHIALDGVGAAAVLHRTAEIYSETTGFGSIRPARRAPLSIAELVADEAAYRDSDRARADAAYWREQLAGLPPSAGLSGTAAPPAPHPHRVGGQLPEPTAERLVAVRERTGASFTELTIAAFAAYLAAMTHRDDLVVAVPMAVRPTAALRNSAGSVSNVVPLRLSGFGEITVGELIDRVRVRLIGALRHQRYRYEDMQRDRGENRVARGGFGPVVNVLGFVEPLRLGPLTGRAVLLALGPVEDLLINGYQLGADDRTASIDIQANPALYSRAAVVWHHERFLLYFDEFLGAATDDRVAHLGSGAIVDAAPKGDLKGGSKPGSGRAAGTTPLPDARDRPSAPNSDDRSDVRGVRGIPVRPCDGTASRTAPEGETAIGAARGAAASHAAPGDAVDPAPHSVRLLPELLRYAGHPDGVAVVDGERWWTCQAWNGWCARWARELIEYGAGPGDSVVVAVPRSAESVLAIGAVAATGAAFVPVDPSDPPARLAAVVANSGARLGLTVAGMWDRLPDGPRWLGLDDPDLLARVSARPATPVSDADRVRPLRADHTAYVIHTSGTTGRPKAVAVTHRGLEALTDHISETYAVQAHSRVLHAHAPSFDAHLLELLAASAAGARLVIEPRTVVAGTELSDFLAANAITHFLTTPAVLATLRPQSLPELRVVVVGGEVCPVDLARRWCSAVRLFNGYGPTETTVMAAQFEVPTRPVSAAVPIGPMLPGVRARVLDERLRPVPPGGIGELYVGGAGVAAGYRGDPAATATCFVADPEAPGRRCYRTGDRVRIDPAGVAEFLGRVDTQLSLRGRRIEPAEIESALTELPRIAQAVVAIDRAPQGERLIGYVVTDAETSADEDDSIVFHDLIRRLRDRLPAAMVPAQLVRLPALPVTRHGKVDRAALPPPPAVSHSFRAPETEAQRLVAASFATATGADRVGVDDDFFELGGNSLSGVAVAAEIANATGQPVTVRWLYSASTVGELADRLAAPVPDGDDGLGPVLMLRRNGIRAPLFCVHSAVPLAWCYAGLAAHIRDRPVIGLQSPLLDDAEPVETPGDIGDLADRYIEQIRRIQPNGPYHLLGWSLGGQIAHAIAVRLCHLGAQVETLVMLDSLVFTDELPPPPVPRMRDLLTHLLGDEPDDADLLEDVTAEQAAVELSDAAPSFGTGLSAAQLTRLHRGYVDGVRLSHRYRPGVFDGDLLYFSATRGPTELFDAQLWRPYLTGAIVEHPVAATHAQLTNSDVVAQIGPALAAHLRARR</sequence>
<dbReference type="OrthoDB" id="2472181at2"/>
<dbReference type="UniPathway" id="UPA00011"/>
<evidence type="ECO:0000256" key="3">
    <source>
        <dbReference type="ARBA" id="ARBA00022553"/>
    </source>
</evidence>
<dbReference type="PANTHER" id="PTHR45527:SF1">
    <property type="entry name" value="FATTY ACID SYNTHASE"/>
    <property type="match status" value="1"/>
</dbReference>
<dbReference type="InterPro" id="IPR045851">
    <property type="entry name" value="AMP-bd_C_sf"/>
</dbReference>
<dbReference type="SUPFAM" id="SSF52777">
    <property type="entry name" value="CoA-dependent acyltransferases"/>
    <property type="match status" value="2"/>
</dbReference>
<keyword evidence="7" id="KW-1185">Reference proteome</keyword>
<dbReference type="NCBIfam" id="TIGR01733">
    <property type="entry name" value="AA-adenyl-dom"/>
    <property type="match status" value="1"/>
</dbReference>
<dbReference type="GO" id="GO:0005829">
    <property type="term" value="C:cytosol"/>
    <property type="evidence" value="ECO:0007669"/>
    <property type="project" value="TreeGrafter"/>
</dbReference>
<dbReference type="Pfam" id="PF00501">
    <property type="entry name" value="AMP-binding"/>
    <property type="match status" value="1"/>
</dbReference>
<accession>W5TAJ8</accession>
<dbReference type="SMART" id="SM00824">
    <property type="entry name" value="PKS_TE"/>
    <property type="match status" value="1"/>
</dbReference>
<feature type="domain" description="Carrier" evidence="5">
    <location>
        <begin position="1052"/>
        <end position="1127"/>
    </location>
</feature>
<feature type="compositionally biased region" description="Basic and acidic residues" evidence="4">
    <location>
        <begin position="479"/>
        <end position="497"/>
    </location>
</feature>
<dbReference type="eggNOG" id="COG1020">
    <property type="taxonomic scope" value="Bacteria"/>
</dbReference>
<dbReference type="Gene3D" id="3.30.300.30">
    <property type="match status" value="1"/>
</dbReference>
<evidence type="ECO:0000256" key="1">
    <source>
        <dbReference type="ARBA" id="ARBA00001957"/>
    </source>
</evidence>
<dbReference type="PANTHER" id="PTHR45527">
    <property type="entry name" value="NONRIBOSOMAL PEPTIDE SYNTHETASE"/>
    <property type="match status" value="1"/>
</dbReference>
<keyword evidence="2" id="KW-0596">Phosphopantetheine</keyword>
<dbReference type="InterPro" id="IPR042099">
    <property type="entry name" value="ANL_N_sf"/>
</dbReference>
<dbReference type="SUPFAM" id="SSF56801">
    <property type="entry name" value="Acetyl-CoA synthetase-like"/>
    <property type="match status" value="1"/>
</dbReference>
<evidence type="ECO:0000256" key="4">
    <source>
        <dbReference type="SAM" id="MobiDB-lite"/>
    </source>
</evidence>
<dbReference type="InterPro" id="IPR029058">
    <property type="entry name" value="AB_hydrolase_fold"/>
</dbReference>
<dbReference type="GO" id="GO:0009239">
    <property type="term" value="P:enterobactin biosynthetic process"/>
    <property type="evidence" value="ECO:0007669"/>
    <property type="project" value="TreeGrafter"/>
</dbReference>
<dbReference type="InterPro" id="IPR036736">
    <property type="entry name" value="ACP-like_sf"/>
</dbReference>
<dbReference type="Gene3D" id="3.40.50.12780">
    <property type="entry name" value="N-terminal domain of ligase-like"/>
    <property type="match status" value="1"/>
</dbReference>
<evidence type="ECO:0000256" key="2">
    <source>
        <dbReference type="ARBA" id="ARBA00022450"/>
    </source>
</evidence>
<dbReference type="Pfam" id="PF00975">
    <property type="entry name" value="Thioesterase"/>
    <property type="match status" value="1"/>
</dbReference>
<dbReference type="Pfam" id="PF00550">
    <property type="entry name" value="PP-binding"/>
    <property type="match status" value="1"/>
</dbReference>
<dbReference type="RefSeq" id="WP_025347746.1">
    <property type="nucleotide sequence ID" value="NZ_CP006850.1"/>
</dbReference>
<dbReference type="Gene3D" id="3.30.559.30">
    <property type="entry name" value="Nonribosomal peptide synthetase, condensation domain"/>
    <property type="match status" value="1"/>
</dbReference>
<feature type="region of interest" description="Disordered" evidence="4">
    <location>
        <begin position="221"/>
        <end position="241"/>
    </location>
</feature>
<comment type="cofactor">
    <cofactor evidence="1">
        <name>pantetheine 4'-phosphate</name>
        <dbReference type="ChEBI" id="CHEBI:47942"/>
    </cofactor>
</comment>
<dbReference type="InterPro" id="IPR020802">
    <property type="entry name" value="TesA-like"/>
</dbReference>
<dbReference type="GO" id="GO:0043041">
    <property type="term" value="P:amino acid activation for nonribosomal peptide biosynthetic process"/>
    <property type="evidence" value="ECO:0007669"/>
    <property type="project" value="TreeGrafter"/>
</dbReference>
<dbReference type="SMART" id="SM00823">
    <property type="entry name" value="PKS_PP"/>
    <property type="match status" value="1"/>
</dbReference>
<protein>
    <submittedName>
        <fullName evidence="6">Non-ribosomal peptide synthetase</fullName>
    </submittedName>
</protein>
<dbReference type="GO" id="GO:0031177">
    <property type="term" value="F:phosphopantetheine binding"/>
    <property type="evidence" value="ECO:0007669"/>
    <property type="project" value="InterPro"/>
</dbReference>
<dbReference type="GO" id="GO:0047527">
    <property type="term" value="F:2,3-dihydroxybenzoate-serine ligase activity"/>
    <property type="evidence" value="ECO:0007669"/>
    <property type="project" value="TreeGrafter"/>
</dbReference>
<dbReference type="GO" id="GO:0009366">
    <property type="term" value="C:enterobactin synthetase complex"/>
    <property type="evidence" value="ECO:0007669"/>
    <property type="project" value="TreeGrafter"/>
</dbReference>
<organism evidence="6 7">
    <name type="scientific">Nocardia nova SH22a</name>
    <dbReference type="NCBI Taxonomy" id="1415166"/>
    <lineage>
        <taxon>Bacteria</taxon>
        <taxon>Bacillati</taxon>
        <taxon>Actinomycetota</taxon>
        <taxon>Actinomycetes</taxon>
        <taxon>Mycobacteriales</taxon>
        <taxon>Nocardiaceae</taxon>
        <taxon>Nocardia</taxon>
    </lineage>
</organism>
<evidence type="ECO:0000313" key="7">
    <source>
        <dbReference type="Proteomes" id="UP000019150"/>
    </source>
</evidence>
<dbReference type="SUPFAM" id="SSF47336">
    <property type="entry name" value="ACP-like"/>
    <property type="match status" value="1"/>
</dbReference>
<dbReference type="HOGENOM" id="CLU_000022_2_13_11"/>
<dbReference type="Gene3D" id="3.30.559.10">
    <property type="entry name" value="Chloramphenicol acetyltransferase-like domain"/>
    <property type="match status" value="1"/>
</dbReference>
<dbReference type="PROSITE" id="PS50075">
    <property type="entry name" value="CARRIER"/>
    <property type="match status" value="1"/>
</dbReference>
<dbReference type="eggNOG" id="COG3319">
    <property type="taxonomic scope" value="Bacteria"/>
</dbReference>
<dbReference type="InterPro" id="IPR020845">
    <property type="entry name" value="AMP-binding_CS"/>
</dbReference>
<dbReference type="InterPro" id="IPR009081">
    <property type="entry name" value="PP-bd_ACP"/>
</dbReference>
<dbReference type="InterPro" id="IPR006162">
    <property type="entry name" value="Ppantetheine_attach_site"/>
</dbReference>
<name>W5TAJ8_9NOCA</name>
<reference evidence="6 7" key="1">
    <citation type="journal article" date="2014" name="Appl. Environ. Microbiol.">
        <title>Insights into the Microbial Degradation of Rubber and Gutta-Percha by Analysis of the Complete Genome of Nocardia nova SH22a.</title>
        <authorList>
            <person name="Luo Q."/>
            <person name="Hiessl S."/>
            <person name="Poehlein A."/>
            <person name="Daniel R."/>
            <person name="Steinbuchel A."/>
        </authorList>
    </citation>
    <scope>NUCLEOTIDE SEQUENCE [LARGE SCALE GENOMIC DNA]</scope>
    <source>
        <strain evidence="6">SH22a</strain>
    </source>
</reference>
<gene>
    <name evidence="6" type="ORF">NONO_c14240</name>
</gene>
<dbReference type="InterPro" id="IPR025110">
    <property type="entry name" value="AMP-bd_C"/>
</dbReference>
<dbReference type="CDD" id="cd05930">
    <property type="entry name" value="A_NRPS"/>
    <property type="match status" value="1"/>
</dbReference>
<dbReference type="InterPro" id="IPR023213">
    <property type="entry name" value="CAT-like_dom_sf"/>
</dbReference>
<dbReference type="PROSITE" id="PS00012">
    <property type="entry name" value="PHOSPHOPANTETHEINE"/>
    <property type="match status" value="1"/>
</dbReference>
<dbReference type="InterPro" id="IPR010071">
    <property type="entry name" value="AA_adenyl_dom"/>
</dbReference>
<evidence type="ECO:0000313" key="6">
    <source>
        <dbReference type="EMBL" id="AHH16227.1"/>
    </source>
</evidence>
<dbReference type="InterPro" id="IPR020806">
    <property type="entry name" value="PKS_PP-bd"/>
</dbReference>
<dbReference type="InterPro" id="IPR001031">
    <property type="entry name" value="Thioesterase"/>
</dbReference>
<dbReference type="GO" id="GO:0008610">
    <property type="term" value="P:lipid biosynthetic process"/>
    <property type="evidence" value="ECO:0007669"/>
    <property type="project" value="UniProtKB-ARBA"/>
</dbReference>
<dbReference type="Pfam" id="PF00668">
    <property type="entry name" value="Condensation"/>
    <property type="match status" value="1"/>
</dbReference>
<keyword evidence="3" id="KW-0597">Phosphoprotein</keyword>
<dbReference type="Proteomes" id="UP000019150">
    <property type="component" value="Chromosome"/>
</dbReference>